<feature type="compositionally biased region" description="Polar residues" evidence="1">
    <location>
        <begin position="89"/>
        <end position="98"/>
    </location>
</feature>
<dbReference type="VEuPathDB" id="ToxoDB:EPH_0063780"/>
<sequence length="227" mass="23706">MCKLEEELNAKKELLAKIDTALRMQGRSVDELLKKAGIDQINTESKADTNDVRGNADPVEGNQEPQGEPINSNVLAPPVETEEIDNSKQETQNISPNTVEEEPAASQDADKHEAPAAETADQTSASNEDSAPVGDTGDAARTDGDEAVVAEAAEPALADSTEPVVAEAAESVLADSAQASLPEGAESALADSSEATEKGMPEAPPPETESPRGQKEDETSNEDEESA</sequence>
<reference evidence="2" key="1">
    <citation type="submission" date="2013-10" db="EMBL/GenBank/DDBJ databases">
        <title>Genomic analysis of the causative agents of coccidiosis in chickens.</title>
        <authorList>
            <person name="Reid A.J."/>
            <person name="Blake D."/>
            <person name="Billington K."/>
            <person name="Browne H."/>
            <person name="Dunn M."/>
            <person name="Hung S."/>
            <person name="Kawahara F."/>
            <person name="Miranda-Saavedra D."/>
            <person name="Mourier T."/>
            <person name="Nagra H."/>
            <person name="Otto T.D."/>
            <person name="Rawlings N."/>
            <person name="Sanchez A."/>
            <person name="Sanders M."/>
            <person name="Subramaniam C."/>
            <person name="Tay Y."/>
            <person name="Dear P."/>
            <person name="Doerig C."/>
            <person name="Gruber A."/>
            <person name="Parkinson J."/>
            <person name="Shirley M."/>
            <person name="Wan K.L."/>
            <person name="Berriman M."/>
            <person name="Tomley F."/>
            <person name="Pain A."/>
        </authorList>
    </citation>
    <scope>NUCLEOTIDE SEQUENCE [LARGE SCALE GENOMIC DNA]</scope>
    <source>
        <strain evidence="2">Houghton</strain>
    </source>
</reference>
<organism evidence="2 3">
    <name type="scientific">Eimeria praecox</name>
    <dbReference type="NCBI Taxonomy" id="51316"/>
    <lineage>
        <taxon>Eukaryota</taxon>
        <taxon>Sar</taxon>
        <taxon>Alveolata</taxon>
        <taxon>Apicomplexa</taxon>
        <taxon>Conoidasida</taxon>
        <taxon>Coccidia</taxon>
        <taxon>Eucoccidiorida</taxon>
        <taxon>Eimeriorina</taxon>
        <taxon>Eimeriidae</taxon>
        <taxon>Eimeria</taxon>
    </lineage>
</organism>
<dbReference type="EMBL" id="HG693863">
    <property type="protein sequence ID" value="CDI85469.1"/>
    <property type="molecule type" value="Genomic_DNA"/>
</dbReference>
<evidence type="ECO:0000256" key="1">
    <source>
        <dbReference type="SAM" id="MobiDB-lite"/>
    </source>
</evidence>
<reference evidence="2" key="2">
    <citation type="submission" date="2013-10" db="EMBL/GenBank/DDBJ databases">
        <authorList>
            <person name="Aslett M."/>
        </authorList>
    </citation>
    <scope>NUCLEOTIDE SEQUENCE [LARGE SCALE GENOMIC DNA]</scope>
    <source>
        <strain evidence="2">Houghton</strain>
    </source>
</reference>
<feature type="compositionally biased region" description="Low complexity" evidence="1">
    <location>
        <begin position="147"/>
        <end position="158"/>
    </location>
</feature>
<feature type="region of interest" description="Disordered" evidence="1">
    <location>
        <begin position="38"/>
        <end position="227"/>
    </location>
</feature>
<keyword evidence="3" id="KW-1185">Reference proteome</keyword>
<feature type="compositionally biased region" description="Basic and acidic residues" evidence="1">
    <location>
        <begin position="209"/>
        <end position="218"/>
    </location>
</feature>
<evidence type="ECO:0000313" key="3">
    <source>
        <dbReference type="Proteomes" id="UP000018201"/>
    </source>
</evidence>
<feature type="compositionally biased region" description="Polar residues" evidence="1">
    <location>
        <begin position="63"/>
        <end position="74"/>
    </location>
</feature>
<dbReference type="Proteomes" id="UP000018201">
    <property type="component" value="Unassembled WGS sequence"/>
</dbReference>
<dbReference type="AlphaFoldDB" id="U6H421"/>
<gene>
    <name evidence="2" type="ORF">EPH_0063780</name>
</gene>
<name>U6H421_9EIME</name>
<proteinExistence type="predicted"/>
<protein>
    <submittedName>
        <fullName evidence="2">Uncharacterized protein</fullName>
    </submittedName>
</protein>
<accession>U6H421</accession>
<evidence type="ECO:0000313" key="2">
    <source>
        <dbReference type="EMBL" id="CDI85469.1"/>
    </source>
</evidence>
<feature type="compositionally biased region" description="Polar residues" evidence="1">
    <location>
        <begin position="120"/>
        <end position="129"/>
    </location>
</feature>